<dbReference type="Proteomes" id="UP000295550">
    <property type="component" value="Unassembled WGS sequence"/>
</dbReference>
<organism evidence="1 2">
    <name type="scientific">Photorhabdus luminescens subsp. mexicana</name>
    <dbReference type="NCBI Taxonomy" id="2100167"/>
    <lineage>
        <taxon>Bacteria</taxon>
        <taxon>Pseudomonadati</taxon>
        <taxon>Pseudomonadota</taxon>
        <taxon>Gammaproteobacteria</taxon>
        <taxon>Enterobacterales</taxon>
        <taxon>Morganellaceae</taxon>
        <taxon>Photorhabdus</taxon>
    </lineage>
</organism>
<name>A0A4R4J4K9_PHOLU</name>
<evidence type="ECO:0000313" key="1">
    <source>
        <dbReference type="EMBL" id="TDB48081.1"/>
    </source>
</evidence>
<evidence type="ECO:0000313" key="2">
    <source>
        <dbReference type="Proteomes" id="UP000295550"/>
    </source>
</evidence>
<dbReference type="RefSeq" id="WP_132346811.1">
    <property type="nucleotide sequence ID" value="NZ_CAWOLF010000018.1"/>
</dbReference>
<proteinExistence type="predicted"/>
<gene>
    <name evidence="1" type="ORF">C5468_16900</name>
</gene>
<reference evidence="1 2" key="1">
    <citation type="journal article" date="2019" name="Int. J. Syst. Evol. Microbiol.">
        <title>Photorhabdus khanii subsp. guanajuatensis subsp. nov., isolated from Heterorhabditis atacamensis, and Photorhabdus luminescens subsp. mexicana subsp. nov., isolated from Heterorhabditis mexicana entomopathogenic nematodes.</title>
        <authorList>
            <person name="Machado R.A.R."/>
            <person name="Bruno P."/>
            <person name="Arce C.C.M."/>
            <person name="Liechti N."/>
            <person name="Kohler A."/>
            <person name="Bernal J."/>
            <person name="Bruggmann R."/>
            <person name="Turlings T.C.J."/>
        </authorList>
    </citation>
    <scope>NUCLEOTIDE SEQUENCE [LARGE SCALE GENOMIC DNA]</scope>
    <source>
        <strain evidence="1 2">MEX47-22</strain>
    </source>
</reference>
<dbReference type="AlphaFoldDB" id="A0A4R4J4K9"/>
<comment type="caution">
    <text evidence="1">The sequence shown here is derived from an EMBL/GenBank/DDBJ whole genome shotgun (WGS) entry which is preliminary data.</text>
</comment>
<accession>A0A4R4J4K9</accession>
<dbReference type="EMBL" id="PUJX01000018">
    <property type="protein sequence ID" value="TDB48081.1"/>
    <property type="molecule type" value="Genomic_DNA"/>
</dbReference>
<protein>
    <submittedName>
        <fullName evidence="1">Uncharacterized protein</fullName>
    </submittedName>
</protein>
<sequence length="66" mass="7532">MADHHGETDPRKIAALPADILLHWQAFYKLRNKPDDDKPVNIHPSYSTPQDDLIEEQCVAVIRALL</sequence>